<dbReference type="EMBL" id="DROM01000299">
    <property type="protein sequence ID" value="HHH13569.1"/>
    <property type="molecule type" value="Genomic_DNA"/>
</dbReference>
<gene>
    <name evidence="6" type="ORF">ENJ98_04980</name>
</gene>
<dbReference type="GO" id="GO:0046872">
    <property type="term" value="F:metal ion binding"/>
    <property type="evidence" value="ECO:0007669"/>
    <property type="project" value="UniProtKB-KW"/>
</dbReference>
<dbReference type="Pfam" id="PF24827">
    <property type="entry name" value="AstE_AspA_cat"/>
    <property type="match status" value="1"/>
</dbReference>
<comment type="caution">
    <text evidence="6">The sequence shown here is derived from an EMBL/GenBank/DDBJ whole genome shotgun (WGS) entry which is preliminary data.</text>
</comment>
<dbReference type="Gene3D" id="3.40.630.10">
    <property type="entry name" value="Zn peptidases"/>
    <property type="match status" value="1"/>
</dbReference>
<sequence>MLNELYEIPKGLLELRAEQLHDFLGGPTLIHLPGRREAPLFASVLMHGNEDVGWEAVRRLLRRYDAGGGGQPLPRAFSLFIGNTEAAKLKMRRLPGQPDYNRVWPGSELPRTAEHAMMEQVVETMARRGVFASVDLHNNTGLNPHYACVNVIRNESLHLASLFSRVVVYFTRPRGVASMAMTELCPAVTLECGKVGQARGVEHAAEFLEACLHLARHPAHPVPEHDIDLFHTVAVVKIPPEGSFGFGCSNRDLCLPGDLERLNFRELPAGTFFGTVKPGVERPLDVRNELDHDVAERYFTVEKGSLLTRTPVMPSMLTQNEMVIRQDCLCYLMERYDAHLKDDTGGDA</sequence>
<reference evidence="6" key="1">
    <citation type="journal article" date="2020" name="mSystems">
        <title>Genome- and Community-Level Interaction Insights into Carbon Utilization and Element Cycling Functions of Hydrothermarchaeota in Hydrothermal Sediment.</title>
        <authorList>
            <person name="Zhou Z."/>
            <person name="Liu Y."/>
            <person name="Xu W."/>
            <person name="Pan J."/>
            <person name="Luo Z.H."/>
            <person name="Li M."/>
        </authorList>
    </citation>
    <scope>NUCLEOTIDE SEQUENCE [LARGE SCALE GENOMIC DNA]</scope>
    <source>
        <strain evidence="6">HyVt-535</strain>
    </source>
</reference>
<keyword evidence="2" id="KW-0479">Metal-binding</keyword>
<keyword evidence="4" id="KW-0862">Zinc</keyword>
<dbReference type="SUPFAM" id="SSF53187">
    <property type="entry name" value="Zn-dependent exopeptidases"/>
    <property type="match status" value="1"/>
</dbReference>
<evidence type="ECO:0000259" key="5">
    <source>
        <dbReference type="Pfam" id="PF24827"/>
    </source>
</evidence>
<evidence type="ECO:0000256" key="2">
    <source>
        <dbReference type="ARBA" id="ARBA00022723"/>
    </source>
</evidence>
<evidence type="ECO:0000256" key="1">
    <source>
        <dbReference type="ARBA" id="ARBA00001947"/>
    </source>
</evidence>
<name>A0A7C5IYY1_9GAMM</name>
<protein>
    <submittedName>
        <fullName evidence="6">Peptidase M14</fullName>
    </submittedName>
</protein>
<dbReference type="CDD" id="cd06256">
    <property type="entry name" value="M14_ASTE_ASPA-like"/>
    <property type="match status" value="1"/>
</dbReference>
<dbReference type="AlphaFoldDB" id="A0A7C5IYY1"/>
<dbReference type="GO" id="GO:0016788">
    <property type="term" value="F:hydrolase activity, acting on ester bonds"/>
    <property type="evidence" value="ECO:0007669"/>
    <property type="project" value="InterPro"/>
</dbReference>
<evidence type="ECO:0000256" key="4">
    <source>
        <dbReference type="ARBA" id="ARBA00022833"/>
    </source>
</evidence>
<accession>A0A7C5IYY1</accession>
<feature type="domain" description="Succinylglutamate desuccinylase/Aspartoacylase catalytic" evidence="5">
    <location>
        <begin position="46"/>
        <end position="199"/>
    </location>
</feature>
<organism evidence="6">
    <name type="scientific">Thiolapillus brandeum</name>
    <dbReference type="NCBI Taxonomy" id="1076588"/>
    <lineage>
        <taxon>Bacteria</taxon>
        <taxon>Pseudomonadati</taxon>
        <taxon>Pseudomonadota</taxon>
        <taxon>Gammaproteobacteria</taxon>
        <taxon>Chromatiales</taxon>
        <taxon>Sedimenticolaceae</taxon>
        <taxon>Thiolapillus</taxon>
    </lineage>
</organism>
<evidence type="ECO:0000313" key="6">
    <source>
        <dbReference type="EMBL" id="HHH13569.1"/>
    </source>
</evidence>
<keyword evidence="3" id="KW-0378">Hydrolase</keyword>
<dbReference type="Proteomes" id="UP000886100">
    <property type="component" value="Unassembled WGS sequence"/>
</dbReference>
<evidence type="ECO:0000256" key="3">
    <source>
        <dbReference type="ARBA" id="ARBA00022801"/>
    </source>
</evidence>
<proteinExistence type="predicted"/>
<dbReference type="InterPro" id="IPR055438">
    <property type="entry name" value="AstE_AspA_cat"/>
</dbReference>
<comment type="cofactor">
    <cofactor evidence="1">
        <name>Zn(2+)</name>
        <dbReference type="ChEBI" id="CHEBI:29105"/>
    </cofactor>
</comment>